<evidence type="ECO:0000313" key="1">
    <source>
        <dbReference type="EMBL" id="ACS66186.1"/>
    </source>
</evidence>
<keyword evidence="1" id="KW-0614">Plasmid</keyword>
<organism evidence="1">
    <name type="scientific">Ralstonia pickettii (strain 12D)</name>
    <dbReference type="NCBI Taxonomy" id="428406"/>
    <lineage>
        <taxon>Bacteria</taxon>
        <taxon>Pseudomonadati</taxon>
        <taxon>Pseudomonadota</taxon>
        <taxon>Betaproteobacteria</taxon>
        <taxon>Burkholderiales</taxon>
        <taxon>Burkholderiaceae</taxon>
        <taxon>Ralstonia</taxon>
    </lineage>
</organism>
<protein>
    <submittedName>
        <fullName evidence="1">Uncharacterized protein</fullName>
    </submittedName>
</protein>
<reference evidence="1" key="1">
    <citation type="submission" date="2009-06" db="EMBL/GenBank/DDBJ databases">
        <title>Complete sequence plasmid 1 of Ralstonia pickettii 12D.</title>
        <authorList>
            <consortium name="US DOE Joint Genome Institute"/>
            <person name="Lucas S."/>
            <person name="Copeland A."/>
            <person name="Lapidus A."/>
            <person name="Glavina del Rio T."/>
            <person name="Dalin E."/>
            <person name="Tice H."/>
            <person name="Bruce D."/>
            <person name="Goodwin L."/>
            <person name="Pitluck S."/>
            <person name="Sims D."/>
            <person name="Meincke L."/>
            <person name="Brettin T."/>
            <person name="Detter J.C."/>
            <person name="Han C."/>
            <person name="Larimer F."/>
            <person name="Land M."/>
            <person name="Hauser L."/>
            <person name="Kyrpides N."/>
            <person name="Ovchinnikova G."/>
            <person name="Marsh T."/>
            <person name="Richardson P."/>
        </authorList>
    </citation>
    <scope>NUCLEOTIDE SEQUENCE [LARGE SCALE GENOMIC DNA]</scope>
    <source>
        <plasmid evidence="1">12D</plasmid>
        <plasmid evidence="1">pRp12D01</plasmid>
    </source>
</reference>
<dbReference type="AlphaFoldDB" id="C6BPR2"/>
<dbReference type="HOGENOM" id="CLU_2668437_0_0_4"/>
<name>C6BPR2_RALP1</name>
<accession>C6BPR2</accession>
<proteinExistence type="predicted"/>
<sequence length="75" mass="8703">MRAYGMKTNGNGLRMVQRFKVFTQSGARTPVFSAPWYWLASLVATFRYGKGDYCRIQDGRTGVTMMEWKRVKSVR</sequence>
<dbReference type="KEGG" id="rpf:Rpic12D_4952"/>
<dbReference type="EMBL" id="CP001646">
    <property type="protein sequence ID" value="ACS66186.1"/>
    <property type="molecule type" value="Genomic_DNA"/>
</dbReference>
<geneLocation type="plasmid" evidence="1">
    <name>pRp12D01</name>
</geneLocation>
<gene>
    <name evidence="1" type="ordered locus">Rpic12D_4952</name>
</gene>